<dbReference type="AlphaFoldDB" id="A0A192H0T2"/>
<sequence>MAIIGEFIGEFKSYRSVDYISFINDEASYYSTILGHNGVGKSAILQSLDFFFNSSVSWIRNNQTKSYDSSYVSVLVKLNKIAWEKFIKKNFKAKADELLDATEKVNKIVNDFLDNDIPETSQLTLKKLKQNQPEVGDDEYCLLIGLTNERACTTKPLETAFKSSINGDEMDLLYKAVSLYHTYIYIPTDSGTRSILKLNGENISKTLTESTTTKIIRVLGKEKILSTNMTAIEFINNELDNYVDEINRDLSINDSAYSYAAKNHGKLRTSDLAEQVVMAYFETRQLLKNNATPLLNLSSGEQRQAVIDVMSSLLKKRESKIEKGRFIFAIDEPEMSQDIDNIFRQFEVLENLANISHHQVIVTTHWYGVLPTTKEGSLIYVESDTHGSKTTTIKLQDLFAPRAKKCYQTIFF</sequence>
<name>A0A192H0T2_9LACO</name>
<dbReference type="Proteomes" id="UP000078582">
    <property type="component" value="Chromosome"/>
</dbReference>
<dbReference type="Pfam" id="PF13175">
    <property type="entry name" value="AAA_15"/>
    <property type="match status" value="1"/>
</dbReference>
<dbReference type="Gene3D" id="3.40.50.300">
    <property type="entry name" value="P-loop containing nucleotide triphosphate hydrolases"/>
    <property type="match status" value="1"/>
</dbReference>
<dbReference type="SUPFAM" id="SSF52540">
    <property type="entry name" value="P-loop containing nucleoside triphosphate hydrolases"/>
    <property type="match status" value="1"/>
</dbReference>
<evidence type="ECO:0000313" key="2">
    <source>
        <dbReference type="EMBL" id="ANK61852.1"/>
    </source>
</evidence>
<dbReference type="InterPro" id="IPR041685">
    <property type="entry name" value="AAA_GajA/Old/RecF-like"/>
</dbReference>
<dbReference type="GeneID" id="42981236"/>
<proteinExistence type="predicted"/>
<reference evidence="2 3" key="1">
    <citation type="submission" date="2016-03" db="EMBL/GenBank/DDBJ databases">
        <title>Pediococcus and Lactobacillus from brewery environment - whole genome sequencing and assembly.</title>
        <authorList>
            <person name="Behr J."/>
            <person name="Geissler A.J."/>
            <person name="Vogel R.F."/>
        </authorList>
    </citation>
    <scope>NUCLEOTIDE SEQUENCE [LARGE SCALE GENOMIC DNA]</scope>
    <source>
        <strain evidence="2 3">TMW 1.1989</strain>
    </source>
</reference>
<accession>A0A192H0T2</accession>
<evidence type="ECO:0000313" key="3">
    <source>
        <dbReference type="Proteomes" id="UP000078582"/>
    </source>
</evidence>
<dbReference type="STRING" id="375175.AYR53_03150"/>
<dbReference type="PANTHER" id="PTHR43581:SF4">
    <property type="entry name" value="ATP_GTP PHOSPHATASE"/>
    <property type="match status" value="1"/>
</dbReference>
<gene>
    <name evidence="2" type="ORF">AYR53_03150</name>
</gene>
<keyword evidence="3" id="KW-1185">Reference proteome</keyword>
<protein>
    <recommendedName>
        <fullName evidence="1">Endonuclease GajA/Old nuclease/RecF-like AAA domain-containing protein</fullName>
    </recommendedName>
</protein>
<dbReference type="RefSeq" id="WP_068279451.1">
    <property type="nucleotide sequence ID" value="NZ_CP014873.1"/>
</dbReference>
<dbReference type="OrthoDB" id="9792800at2"/>
<feature type="domain" description="Endonuclease GajA/Old nuclease/RecF-like AAA" evidence="1">
    <location>
        <begin position="11"/>
        <end position="365"/>
    </location>
</feature>
<dbReference type="InterPro" id="IPR051396">
    <property type="entry name" value="Bact_Antivir_Def_Nuclease"/>
</dbReference>
<dbReference type="PANTHER" id="PTHR43581">
    <property type="entry name" value="ATP/GTP PHOSPHATASE"/>
    <property type="match status" value="1"/>
</dbReference>
<organism evidence="2 3">
    <name type="scientific">Loigolactobacillus backii</name>
    <dbReference type="NCBI Taxonomy" id="375175"/>
    <lineage>
        <taxon>Bacteria</taxon>
        <taxon>Bacillati</taxon>
        <taxon>Bacillota</taxon>
        <taxon>Bacilli</taxon>
        <taxon>Lactobacillales</taxon>
        <taxon>Lactobacillaceae</taxon>
        <taxon>Loigolactobacillus</taxon>
    </lineage>
</organism>
<dbReference type="InterPro" id="IPR027417">
    <property type="entry name" value="P-loop_NTPase"/>
</dbReference>
<dbReference type="EMBL" id="CP014873">
    <property type="protein sequence ID" value="ANK61852.1"/>
    <property type="molecule type" value="Genomic_DNA"/>
</dbReference>
<evidence type="ECO:0000259" key="1">
    <source>
        <dbReference type="Pfam" id="PF13175"/>
    </source>
</evidence>